<dbReference type="InterPro" id="IPR025420">
    <property type="entry name" value="DUF4143"/>
</dbReference>
<dbReference type="AlphaFoldDB" id="A0A0A7LD53"/>
<keyword evidence="4" id="KW-1185">Reference proteome</keyword>
<gene>
    <name evidence="3" type="ORF">Mpt1_c03310</name>
</gene>
<dbReference type="KEGG" id="mear:Mpt1_c03310"/>
<accession>A0A0A7LD53</accession>
<feature type="domain" description="DUF4143" evidence="2">
    <location>
        <begin position="203"/>
        <end position="353"/>
    </location>
</feature>
<dbReference type="PANTHER" id="PTHR33295:SF20">
    <property type="entry name" value="ATPASE"/>
    <property type="match status" value="1"/>
</dbReference>
<proteinExistence type="predicted"/>
<dbReference type="InterPro" id="IPR027417">
    <property type="entry name" value="P-loop_NTPase"/>
</dbReference>
<sequence>MDEKEILIDRPLYMEKIKTFIDKPFVKVIVGIRRSGKSQLLRLIQKEILKKTDSDHIIEMNFEKSEFFDILSYIELADYIEKKIKDKKKYYIFLDEVQEVEGWEKAVNSIRLMNTDIYVTGSNSKLLDTDYSTLLGGRTISFTLYPLSFKEFIQFREECGVEKDPDIEKYIRLGGFPPISMFDFSERDATHIVTDIHNTALLRDVIKRNSVKNPQLMEKIAAFIYDNVGNLVSPLSIANYLKSQGRKGTDPETIVNYMRYLEQGFLIRRAQRYDVKGKRLLETNDKYYLADHSLQYAIRGLRADNIQGILENIVYIELVRRGFNVSVGKFDTKEIDFVAERTDGQRIYIQVCLEFSTKEVYDREFAPLKEIRDNFPKYVVSLDRFAERSDEGVIGIHLRDFLLNDEEL</sequence>
<dbReference type="EMBL" id="CP010070">
    <property type="protein sequence ID" value="AIZ56227.1"/>
    <property type="molecule type" value="Genomic_DNA"/>
</dbReference>
<evidence type="ECO:0000313" key="4">
    <source>
        <dbReference type="Proteomes" id="UP000030787"/>
    </source>
</evidence>
<evidence type="ECO:0000259" key="2">
    <source>
        <dbReference type="Pfam" id="PF13635"/>
    </source>
</evidence>
<dbReference type="Proteomes" id="UP000030787">
    <property type="component" value="Chromosome"/>
</dbReference>
<dbReference type="Pfam" id="PF13635">
    <property type="entry name" value="DUF4143"/>
    <property type="match status" value="1"/>
</dbReference>
<dbReference type="HOGENOM" id="CLU_041527_1_1_2"/>
<dbReference type="InterPro" id="IPR041682">
    <property type="entry name" value="AAA_14"/>
</dbReference>
<name>A0A0A7LD53_9ARCH</name>
<evidence type="ECO:0008006" key="5">
    <source>
        <dbReference type="Google" id="ProtNLM"/>
    </source>
</evidence>
<dbReference type="Pfam" id="PF13173">
    <property type="entry name" value="AAA_14"/>
    <property type="match status" value="1"/>
</dbReference>
<reference evidence="3 4" key="1">
    <citation type="journal article" date="2014" name="Appl. Environ. Microbiol.">
        <title>Comparative Genome Analysis of 'Candidatus Methanoplasma termitum' Indicates a New Mode of Energy Metabolism in the Seventh Order of Methanogens.</title>
        <authorList>
            <person name="Lang K."/>
            <person name="Schuldes J."/>
            <person name="Klingl A."/>
            <person name="Poehlein A."/>
            <person name="Daniel R."/>
            <person name="Brune A."/>
        </authorList>
    </citation>
    <scope>NUCLEOTIDE SEQUENCE [LARGE SCALE GENOMIC DNA]</scope>
    <source>
        <strain evidence="4">Mpt1</strain>
    </source>
</reference>
<feature type="domain" description="AAA" evidence="1">
    <location>
        <begin position="26"/>
        <end position="152"/>
    </location>
</feature>
<organism evidence="3 4">
    <name type="scientific">Candidatus Methanoplasma termitum</name>
    <dbReference type="NCBI Taxonomy" id="1577791"/>
    <lineage>
        <taxon>Archaea</taxon>
        <taxon>Methanobacteriati</taxon>
        <taxon>Thermoplasmatota</taxon>
        <taxon>Thermoplasmata</taxon>
        <taxon>Methanomassiliicoccales</taxon>
        <taxon>Methanomassiliicoccaceae</taxon>
        <taxon>Candidatus Methanoplasma</taxon>
    </lineage>
</organism>
<dbReference type="SUPFAM" id="SSF52540">
    <property type="entry name" value="P-loop containing nucleoside triphosphate hydrolases"/>
    <property type="match status" value="1"/>
</dbReference>
<protein>
    <recommendedName>
        <fullName evidence="5">Archaeal ATPase</fullName>
    </recommendedName>
</protein>
<dbReference type="PANTHER" id="PTHR33295">
    <property type="entry name" value="ATPASE"/>
    <property type="match status" value="1"/>
</dbReference>
<evidence type="ECO:0000259" key="1">
    <source>
        <dbReference type="Pfam" id="PF13173"/>
    </source>
</evidence>
<evidence type="ECO:0000313" key="3">
    <source>
        <dbReference type="EMBL" id="AIZ56227.1"/>
    </source>
</evidence>